<dbReference type="OrthoDB" id="2389779at2"/>
<proteinExistence type="predicted"/>
<dbReference type="AlphaFoldDB" id="A0A239ZC32"/>
<sequence>MWKVVTIRADYEGWWLFDDWKEHIINEIICTEYNEMLKEYLNLIEKYKSKFANEVIGKHNIHAFYNNCEIAYCEDCEEDLQIFYSVLILNDNSIYTPLPN</sequence>
<organism evidence="1 2">
    <name type="scientific">Mammaliicoccus stepanovicii</name>
    <dbReference type="NCBI Taxonomy" id="643214"/>
    <lineage>
        <taxon>Bacteria</taxon>
        <taxon>Bacillati</taxon>
        <taxon>Bacillota</taxon>
        <taxon>Bacilli</taxon>
        <taxon>Bacillales</taxon>
        <taxon>Staphylococcaceae</taxon>
        <taxon>Mammaliicoccus</taxon>
    </lineage>
</organism>
<dbReference type="Proteomes" id="UP000242084">
    <property type="component" value="Chromosome 1"/>
</dbReference>
<dbReference type="KEGG" id="sste:SAMEA4384403_1373"/>
<gene>
    <name evidence="1" type="ORF">SAMEA4384403_01373</name>
</gene>
<dbReference type="EMBL" id="LT906462">
    <property type="protein sequence ID" value="SNV68284.1"/>
    <property type="molecule type" value="Genomic_DNA"/>
</dbReference>
<accession>A0A239ZC32</accession>
<dbReference type="InterPro" id="IPR010434">
    <property type="entry name" value="DUF1033"/>
</dbReference>
<dbReference type="RefSeq" id="WP_095088045.1">
    <property type="nucleotide sequence ID" value="NZ_BMDM01000005.1"/>
</dbReference>
<protein>
    <submittedName>
        <fullName evidence="1">DNA binding protein</fullName>
    </submittedName>
</protein>
<reference evidence="1 2" key="1">
    <citation type="submission" date="2017-06" db="EMBL/GenBank/DDBJ databases">
        <authorList>
            <consortium name="Pathogen Informatics"/>
        </authorList>
    </citation>
    <scope>NUCLEOTIDE SEQUENCE [LARGE SCALE GENOMIC DNA]</scope>
    <source>
        <strain evidence="1 2">NCTC13839</strain>
    </source>
</reference>
<keyword evidence="2" id="KW-1185">Reference proteome</keyword>
<dbReference type="Pfam" id="PF06279">
    <property type="entry name" value="DUF1033"/>
    <property type="match status" value="1"/>
</dbReference>
<evidence type="ECO:0000313" key="1">
    <source>
        <dbReference type="EMBL" id="SNV68284.1"/>
    </source>
</evidence>
<name>A0A239ZC32_9STAP</name>
<evidence type="ECO:0000313" key="2">
    <source>
        <dbReference type="Proteomes" id="UP000242084"/>
    </source>
</evidence>